<dbReference type="GO" id="GO:0000511">
    <property type="term" value="F:H2A-H2B histone complex chaperone activity"/>
    <property type="evidence" value="ECO:0007669"/>
    <property type="project" value="EnsemblFungi"/>
</dbReference>
<keyword evidence="6" id="KW-1185">Reference proteome</keyword>
<evidence type="ECO:0000256" key="4">
    <source>
        <dbReference type="SAM" id="MobiDB-lite"/>
    </source>
</evidence>
<sequence length="428" mass="48877">MSSEKDIRKSLSQLANAPTPQNTPASVTGSYMKNQPPTIPSTISEENEELQRKLLGNPALLSMIQGKLDTLVGKSSGYVDKLPKSVKQRVAGLKAIQQKQFKIEAEFQSEILELEKKFYGKYAPLYEKRQKIISGEVQPTSDEIEEGKQLLESSTDKIEEISEVDEDEAAEEEIDINIRGIPSFWLTALENIPPIADSITDRDVEVLSKLSNIKLEYLDVPGFKLLFEFESNDFFENQVLTKTYYYQKELGYSGDFIYDHAEGSTIKWKDNDHNVTITVERRKQRNKHTKQVRTIEKLTPIDSFFNFFDPPRPPKSEETVSEVTKDEGAADVEDSGNDDGFEDVDEELEQRLALDYQLGELIKDKLIPRAIDWFTGDALQYEYADDDELDDEEFEEEEGDEEDEDDDSENDDDDESQPKSQPPECKQS</sequence>
<dbReference type="eggNOG" id="KOG1507">
    <property type="taxonomic scope" value="Eukaryota"/>
</dbReference>
<feature type="compositionally biased region" description="Polar residues" evidence="4">
    <location>
        <begin position="10"/>
        <end position="44"/>
    </location>
</feature>
<dbReference type="GO" id="GO:0032968">
    <property type="term" value="P:positive regulation of transcription elongation by RNA polymerase II"/>
    <property type="evidence" value="ECO:0007669"/>
    <property type="project" value="EnsemblFungi"/>
</dbReference>
<dbReference type="GO" id="GO:0006334">
    <property type="term" value="P:nucleosome assembly"/>
    <property type="evidence" value="ECO:0007669"/>
    <property type="project" value="EnsemblFungi"/>
</dbReference>
<dbReference type="AlphaFoldDB" id="C4R2M7"/>
<dbReference type="STRING" id="644223.C4R2M7"/>
<dbReference type="GO" id="GO:0007117">
    <property type="term" value="P:budding cell bud growth"/>
    <property type="evidence" value="ECO:0007669"/>
    <property type="project" value="EnsemblFungi"/>
</dbReference>
<dbReference type="GO" id="GO:0042274">
    <property type="term" value="P:ribosomal small subunit biogenesis"/>
    <property type="evidence" value="ECO:0007669"/>
    <property type="project" value="EnsemblFungi"/>
</dbReference>
<dbReference type="InParanoid" id="C4R2M7"/>
<dbReference type="Proteomes" id="UP000000314">
    <property type="component" value="Chromosome 2"/>
</dbReference>
<proteinExistence type="inferred from homology"/>
<dbReference type="GO" id="GO:0032174">
    <property type="term" value="C:cellular bud neck septin collar"/>
    <property type="evidence" value="ECO:0007669"/>
    <property type="project" value="EnsemblFungi"/>
</dbReference>
<dbReference type="FunFam" id="3.30.1120.90:FF:000003">
    <property type="entry name" value="Nucleosome assembly protein"/>
    <property type="match status" value="1"/>
</dbReference>
<feature type="region of interest" description="Disordered" evidence="4">
    <location>
        <begin position="309"/>
        <end position="342"/>
    </location>
</feature>
<name>C4R2M7_KOMPG</name>
<dbReference type="GO" id="GO:0042802">
    <property type="term" value="F:identical protein binding"/>
    <property type="evidence" value="ECO:0007669"/>
    <property type="project" value="EnsemblFungi"/>
</dbReference>
<dbReference type="PANTHER" id="PTHR11875">
    <property type="entry name" value="TESTIS-SPECIFIC Y-ENCODED PROTEIN"/>
    <property type="match status" value="1"/>
</dbReference>
<dbReference type="GO" id="GO:0051082">
    <property type="term" value="F:unfolded protein binding"/>
    <property type="evidence" value="ECO:0007669"/>
    <property type="project" value="EnsemblFungi"/>
</dbReference>
<dbReference type="HOGENOM" id="CLU_038841_1_0_1"/>
<comment type="subcellular location">
    <subcellularLocation>
        <location evidence="1">Bud neck</location>
    </subcellularLocation>
</comment>
<dbReference type="GO" id="GO:0005634">
    <property type="term" value="C:nucleus"/>
    <property type="evidence" value="ECO:0007669"/>
    <property type="project" value="InterPro"/>
</dbReference>
<dbReference type="GeneID" id="8198748"/>
<evidence type="ECO:0000313" key="6">
    <source>
        <dbReference type="Proteomes" id="UP000000314"/>
    </source>
</evidence>
<gene>
    <name evidence="5" type="ordered locus">PAS_chr2-2_0172</name>
</gene>
<dbReference type="KEGG" id="ppa:PAS_chr2-2_0172"/>
<dbReference type="GO" id="GO:0008047">
    <property type="term" value="F:enzyme activator activity"/>
    <property type="evidence" value="ECO:0007669"/>
    <property type="project" value="EnsemblFungi"/>
</dbReference>
<protein>
    <submittedName>
        <fullName evidence="5">Protein that interacts with mitotic cyclin Clb2p</fullName>
    </submittedName>
</protein>
<feature type="compositionally biased region" description="Acidic residues" evidence="4">
    <location>
        <begin position="329"/>
        <end position="342"/>
    </location>
</feature>
<dbReference type="Gene3D" id="1.20.5.1500">
    <property type="match status" value="1"/>
</dbReference>
<dbReference type="SMR" id="C4R2M7"/>
<dbReference type="FunCoup" id="C4R2M7">
    <property type="interactions" value="1691"/>
</dbReference>
<dbReference type="Pfam" id="PF00956">
    <property type="entry name" value="NAP"/>
    <property type="match status" value="1"/>
</dbReference>
<feature type="compositionally biased region" description="Acidic residues" evidence="4">
    <location>
        <begin position="383"/>
        <end position="415"/>
    </location>
</feature>
<evidence type="ECO:0000256" key="1">
    <source>
        <dbReference type="ARBA" id="ARBA00004266"/>
    </source>
</evidence>
<organism evidence="5 6">
    <name type="scientific">Komagataella phaffii (strain GS115 / ATCC 20864)</name>
    <name type="common">Yeast</name>
    <name type="synonym">Pichia pastoris</name>
    <dbReference type="NCBI Taxonomy" id="644223"/>
    <lineage>
        <taxon>Eukaryota</taxon>
        <taxon>Fungi</taxon>
        <taxon>Dikarya</taxon>
        <taxon>Ascomycota</taxon>
        <taxon>Saccharomycotina</taxon>
        <taxon>Pichiomycetes</taxon>
        <taxon>Pichiales</taxon>
        <taxon>Pichiaceae</taxon>
        <taxon>Komagataella</taxon>
    </lineage>
</organism>
<dbReference type="OMA" id="YSGDFMY"/>
<evidence type="ECO:0000313" key="5">
    <source>
        <dbReference type="EMBL" id="CAY69751.1"/>
    </source>
</evidence>
<dbReference type="GO" id="GO:0031116">
    <property type="term" value="P:positive regulation of microtubule polymerization"/>
    <property type="evidence" value="ECO:0007669"/>
    <property type="project" value="EnsemblFungi"/>
</dbReference>
<feature type="compositionally biased region" description="Basic and acidic residues" evidence="4">
    <location>
        <begin position="312"/>
        <end position="328"/>
    </location>
</feature>
<dbReference type="Gene3D" id="3.30.1120.90">
    <property type="entry name" value="Nucleosome assembly protein"/>
    <property type="match status" value="1"/>
</dbReference>
<dbReference type="GO" id="GO:0042393">
    <property type="term" value="F:histone binding"/>
    <property type="evidence" value="ECO:0007669"/>
    <property type="project" value="EnsemblFungi"/>
</dbReference>
<dbReference type="InterPro" id="IPR037231">
    <property type="entry name" value="NAP-like_sf"/>
</dbReference>
<dbReference type="GO" id="GO:1990317">
    <property type="term" value="C:Gin4 complex"/>
    <property type="evidence" value="ECO:0007669"/>
    <property type="project" value="EnsemblFungi"/>
</dbReference>
<dbReference type="RefSeq" id="XP_002492031.1">
    <property type="nucleotide sequence ID" value="XM_002491986.1"/>
</dbReference>
<accession>C4R2M7</accession>
<dbReference type="SUPFAM" id="SSF143113">
    <property type="entry name" value="NAP-like"/>
    <property type="match status" value="1"/>
</dbReference>
<dbReference type="FunFam" id="1.20.5.1500:FF:000001">
    <property type="entry name" value="Nucleosome assembly protein 1-like 1"/>
    <property type="match status" value="1"/>
</dbReference>
<feature type="region of interest" description="Disordered" evidence="4">
    <location>
        <begin position="382"/>
        <end position="428"/>
    </location>
</feature>
<dbReference type="GO" id="GO:0098841">
    <property type="term" value="P:protein localization to cell division site after cytokinesis"/>
    <property type="evidence" value="ECO:0007669"/>
    <property type="project" value="EnsemblFungi"/>
</dbReference>
<dbReference type="OrthoDB" id="27325at2759"/>
<evidence type="ECO:0000256" key="2">
    <source>
        <dbReference type="ARBA" id="ARBA00009947"/>
    </source>
</evidence>
<dbReference type="InterPro" id="IPR002164">
    <property type="entry name" value="NAP_family"/>
</dbReference>
<evidence type="ECO:0000256" key="3">
    <source>
        <dbReference type="RuleBase" id="RU003876"/>
    </source>
</evidence>
<comment type="similarity">
    <text evidence="2 3">Belongs to the nucleosome assembly protein (NAP) family.</text>
</comment>
<reference evidence="5 6" key="1">
    <citation type="journal article" date="2009" name="Nat. Biotechnol.">
        <title>Genome sequence of the recombinant protein production host Pichia pastoris.</title>
        <authorList>
            <person name="De Schutter K."/>
            <person name="Lin Y.C."/>
            <person name="Tiels P."/>
            <person name="Van Hecke A."/>
            <person name="Glinka S."/>
            <person name="Weber-Lehmann J."/>
            <person name="Rouze P."/>
            <person name="Van de Peer Y."/>
            <person name="Callewaert N."/>
        </authorList>
    </citation>
    <scope>NUCLEOTIDE SEQUENCE [LARGE SCALE GENOMIC DNA]</scope>
    <source>
        <strain evidence="6">GS115 / ATCC 20864</strain>
    </source>
</reference>
<dbReference type="GO" id="GO:0006607">
    <property type="term" value="P:NLS-bearing protein import into nucleus"/>
    <property type="evidence" value="ECO:0007669"/>
    <property type="project" value="EnsemblFungi"/>
</dbReference>
<dbReference type="GO" id="GO:0030332">
    <property type="term" value="F:cyclin binding"/>
    <property type="evidence" value="ECO:0007669"/>
    <property type="project" value="EnsemblFungi"/>
</dbReference>
<dbReference type="EMBL" id="FN392320">
    <property type="protein sequence ID" value="CAY69751.1"/>
    <property type="molecule type" value="Genomic_DNA"/>
</dbReference>
<dbReference type="GO" id="GO:0006337">
    <property type="term" value="P:nucleosome disassembly"/>
    <property type="evidence" value="ECO:0007669"/>
    <property type="project" value="EnsemblFungi"/>
</dbReference>
<feature type="region of interest" description="Disordered" evidence="4">
    <location>
        <begin position="1"/>
        <end position="49"/>
    </location>
</feature>